<reference evidence="3" key="1">
    <citation type="journal article" date="2022" name="Environ. Microbiol.">
        <title>Geoalkalibacter halelectricus SAP #1 sp. nov. possessing extracellular electron transfer and mineral#reducing capabilities from a haloalkaline environment.</title>
        <authorList>
            <person name="Yadav S."/>
            <person name="Singh R."/>
            <person name="Sundharam S.S."/>
            <person name="Chaudhary S."/>
            <person name="Krishnamurthi S."/>
            <person name="Patil S.A."/>
        </authorList>
    </citation>
    <scope>NUCLEOTIDE SEQUENCE</scope>
    <source>
        <strain evidence="3">SAP-1</strain>
    </source>
</reference>
<dbReference type="Pfam" id="PF07695">
    <property type="entry name" value="7TMR-DISM_7TM"/>
    <property type="match status" value="1"/>
</dbReference>
<dbReference type="EMBL" id="CP092109">
    <property type="protein sequence ID" value="UWZ78232.1"/>
    <property type="molecule type" value="Genomic_DNA"/>
</dbReference>
<organism evidence="3 4">
    <name type="scientific">Geoalkalibacter halelectricus</name>
    <dbReference type="NCBI Taxonomy" id="2847045"/>
    <lineage>
        <taxon>Bacteria</taxon>
        <taxon>Pseudomonadati</taxon>
        <taxon>Thermodesulfobacteriota</taxon>
        <taxon>Desulfuromonadia</taxon>
        <taxon>Desulfuromonadales</taxon>
        <taxon>Geoalkalibacteraceae</taxon>
        <taxon>Geoalkalibacter</taxon>
    </lineage>
</organism>
<evidence type="ECO:0000259" key="2">
    <source>
        <dbReference type="Pfam" id="PF07695"/>
    </source>
</evidence>
<sequence>MFLSAVSFQHLRTPLIVALLLYWLLMPTLLDAAPPLFFELSSQNAQPADEQKPFADPFNPESLKGVTDNLGDQLRQNFSEQLFWGMYGGMILVLLVYILTLGVLTQPKILFCYGLKATTLFVLMFIYLGYGAFLPFPPQFMTQVVLALFPLWIFSSILFSQLYLDTRNTLPGLHKWLWIPFFSSVGLVLSVQSGWNGYPQDPIAVWWNLTLVLHIGLLVGAGILALRRGVTDVGFYLAGHGLTLFVAGLLLFAGANWADKFTSAGVLLPLVVLFEMILLATSFARRLAQTRREHDARENMVRDQRRFSAFGQNVKATQEQWDRPLIQLREILDEADERLSGASPHHPDTDLDYLRQSLMPRLENNLREINRTVNDVRDLLVNAPTEQRSVHD</sequence>
<dbReference type="Proteomes" id="UP001060414">
    <property type="component" value="Chromosome"/>
</dbReference>
<feature type="domain" description="7TM-DISM receptor extracellular" evidence="2">
    <location>
        <begin position="80"/>
        <end position="285"/>
    </location>
</feature>
<feature type="transmembrane region" description="Helical" evidence="1">
    <location>
        <begin position="111"/>
        <end position="134"/>
    </location>
</feature>
<gene>
    <name evidence="3" type="ORF">L9S41_11030</name>
</gene>
<keyword evidence="1" id="KW-0472">Membrane</keyword>
<protein>
    <submittedName>
        <fullName evidence="3">7TM-DISM domain-containing protein</fullName>
    </submittedName>
</protein>
<feature type="transmembrane region" description="Helical" evidence="1">
    <location>
        <begin position="204"/>
        <end position="226"/>
    </location>
</feature>
<keyword evidence="4" id="KW-1185">Reference proteome</keyword>
<feature type="transmembrane region" description="Helical" evidence="1">
    <location>
        <begin position="233"/>
        <end position="255"/>
    </location>
</feature>
<keyword evidence="1" id="KW-0812">Transmembrane</keyword>
<evidence type="ECO:0000313" key="3">
    <source>
        <dbReference type="EMBL" id="UWZ78232.1"/>
    </source>
</evidence>
<evidence type="ECO:0000256" key="1">
    <source>
        <dbReference type="SAM" id="Phobius"/>
    </source>
</evidence>
<keyword evidence="1" id="KW-1133">Transmembrane helix</keyword>
<feature type="transmembrane region" description="Helical" evidence="1">
    <location>
        <begin position="140"/>
        <end position="164"/>
    </location>
</feature>
<accession>A0ABY5ZJS0</accession>
<feature type="transmembrane region" description="Helical" evidence="1">
    <location>
        <begin position="261"/>
        <end position="284"/>
    </location>
</feature>
<proteinExistence type="predicted"/>
<feature type="transmembrane region" description="Helical" evidence="1">
    <location>
        <begin position="176"/>
        <end position="198"/>
    </location>
</feature>
<name>A0ABY5ZJS0_9BACT</name>
<dbReference type="RefSeq" id="WP_260746580.1">
    <property type="nucleotide sequence ID" value="NZ_CP092109.1"/>
</dbReference>
<dbReference type="InterPro" id="IPR011623">
    <property type="entry name" value="7TMR_DISM_rcpt_extracell_dom1"/>
</dbReference>
<feature type="transmembrane region" description="Helical" evidence="1">
    <location>
        <begin position="82"/>
        <end position="104"/>
    </location>
</feature>
<evidence type="ECO:0000313" key="4">
    <source>
        <dbReference type="Proteomes" id="UP001060414"/>
    </source>
</evidence>